<reference evidence="2 3" key="1">
    <citation type="journal article" date="2016" name="Nat. Commun.">
        <title>Thousands of microbial genomes shed light on interconnected biogeochemical processes in an aquifer system.</title>
        <authorList>
            <person name="Anantharaman K."/>
            <person name="Brown C.T."/>
            <person name="Hug L.A."/>
            <person name="Sharon I."/>
            <person name="Castelle C.J."/>
            <person name="Probst A.J."/>
            <person name="Thomas B.C."/>
            <person name="Singh A."/>
            <person name="Wilkins M.J."/>
            <person name="Karaoz U."/>
            <person name="Brodie E.L."/>
            <person name="Williams K.H."/>
            <person name="Hubbard S.S."/>
            <person name="Banfield J.F."/>
        </authorList>
    </citation>
    <scope>NUCLEOTIDE SEQUENCE [LARGE SCALE GENOMIC DNA]</scope>
</reference>
<accession>A0A1F4ZXG5</accession>
<dbReference type="AlphaFoldDB" id="A0A1F4ZXG5"/>
<sequence>MKLLAQAIGITTGDTRYATIESLQPQMFVSTLINMLLGLAGVASFVFLLWGGVQWIMAGGDKDALDKSRKKLVGALIGLSLVFSSYAILYIIRVLFNINVIGWTLDQIQ</sequence>
<dbReference type="EMBL" id="MEXR01000012">
    <property type="protein sequence ID" value="OGD10147.1"/>
    <property type="molecule type" value="Genomic_DNA"/>
</dbReference>
<proteinExistence type="predicted"/>
<evidence type="ECO:0000256" key="1">
    <source>
        <dbReference type="SAM" id="Phobius"/>
    </source>
</evidence>
<protein>
    <submittedName>
        <fullName evidence="2">Uncharacterized protein</fullName>
    </submittedName>
</protein>
<evidence type="ECO:0000313" key="2">
    <source>
        <dbReference type="EMBL" id="OGD10147.1"/>
    </source>
</evidence>
<feature type="transmembrane region" description="Helical" evidence="1">
    <location>
        <begin position="72"/>
        <end position="96"/>
    </location>
</feature>
<name>A0A1F4ZXG5_9BACT</name>
<dbReference type="STRING" id="1797263.A2397_03835"/>
<keyword evidence="1" id="KW-0812">Transmembrane</keyword>
<gene>
    <name evidence="2" type="ORF">A2397_03835</name>
</gene>
<evidence type="ECO:0000313" key="3">
    <source>
        <dbReference type="Proteomes" id="UP000176424"/>
    </source>
</evidence>
<keyword evidence="1" id="KW-1133">Transmembrane helix</keyword>
<feature type="transmembrane region" description="Helical" evidence="1">
    <location>
        <begin position="28"/>
        <end position="51"/>
    </location>
</feature>
<comment type="caution">
    <text evidence="2">The sequence shown here is derived from an EMBL/GenBank/DDBJ whole genome shotgun (WGS) entry which is preliminary data.</text>
</comment>
<dbReference type="Proteomes" id="UP000176424">
    <property type="component" value="Unassembled WGS sequence"/>
</dbReference>
<organism evidence="2 3">
    <name type="scientific">Candidatus Amesbacteria bacterium RIFOXYB1_FULL_44_23</name>
    <dbReference type="NCBI Taxonomy" id="1797263"/>
    <lineage>
        <taxon>Bacteria</taxon>
        <taxon>Candidatus Amesiibacteriota</taxon>
    </lineage>
</organism>
<keyword evidence="1" id="KW-0472">Membrane</keyword>